<protein>
    <submittedName>
        <fullName evidence="5">DNA-binding transcriptional LysR family regulator</fullName>
    </submittedName>
</protein>
<evidence type="ECO:0000256" key="1">
    <source>
        <dbReference type="ARBA" id="ARBA00009437"/>
    </source>
</evidence>
<dbReference type="PANTHER" id="PTHR30346">
    <property type="entry name" value="TRANSCRIPTIONAL DUAL REGULATOR HCAR-RELATED"/>
    <property type="match status" value="1"/>
</dbReference>
<organism evidence="5 6">
    <name type="scientific">Actinophytocola algeriensis</name>
    <dbReference type="NCBI Taxonomy" id="1768010"/>
    <lineage>
        <taxon>Bacteria</taxon>
        <taxon>Bacillati</taxon>
        <taxon>Actinomycetota</taxon>
        <taxon>Actinomycetes</taxon>
        <taxon>Pseudonocardiales</taxon>
        <taxon>Pseudonocardiaceae</taxon>
    </lineage>
</organism>
<proteinExistence type="inferred from homology"/>
<dbReference type="GO" id="GO:0003700">
    <property type="term" value="F:DNA-binding transcription factor activity"/>
    <property type="evidence" value="ECO:0007669"/>
    <property type="project" value="TreeGrafter"/>
</dbReference>
<reference evidence="5 6" key="1">
    <citation type="submission" date="2020-08" db="EMBL/GenBank/DDBJ databases">
        <title>Genomic Encyclopedia of Type Strains, Phase III (KMG-III): the genomes of soil and plant-associated and newly described type strains.</title>
        <authorList>
            <person name="Whitman W."/>
        </authorList>
    </citation>
    <scope>NUCLEOTIDE SEQUENCE [LARGE SCALE GENOMIC DNA]</scope>
    <source>
        <strain evidence="5 6">CECT 8960</strain>
    </source>
</reference>
<dbReference type="GO" id="GO:0032993">
    <property type="term" value="C:protein-DNA complex"/>
    <property type="evidence" value="ECO:0007669"/>
    <property type="project" value="TreeGrafter"/>
</dbReference>
<comment type="caution">
    <text evidence="5">The sequence shown here is derived from an EMBL/GenBank/DDBJ whole genome shotgun (WGS) entry which is preliminary data.</text>
</comment>
<keyword evidence="6" id="KW-1185">Reference proteome</keyword>
<dbReference type="SUPFAM" id="SSF53850">
    <property type="entry name" value="Periplasmic binding protein-like II"/>
    <property type="match status" value="1"/>
</dbReference>
<evidence type="ECO:0000256" key="4">
    <source>
        <dbReference type="ARBA" id="ARBA00023163"/>
    </source>
</evidence>
<sequence length="112" mass="11513">MPESGLSWRVVATEDRWVALAAGHPLAGRAEVAFEAVASGLGVALLSAGNAGIYCRDDVVFLPVTGLPPSELAIAWRTADDRSAIRVFVDACAVCLCGGAAVTPPPTPVPTR</sequence>
<dbReference type="Gene3D" id="3.40.190.10">
    <property type="entry name" value="Periplasmic binding protein-like II"/>
    <property type="match status" value="2"/>
</dbReference>
<evidence type="ECO:0000256" key="2">
    <source>
        <dbReference type="ARBA" id="ARBA00023015"/>
    </source>
</evidence>
<name>A0A7W7QAL0_9PSEU</name>
<evidence type="ECO:0000313" key="6">
    <source>
        <dbReference type="Proteomes" id="UP000520767"/>
    </source>
</evidence>
<accession>A0A7W7QAL0</accession>
<keyword evidence="4" id="KW-0804">Transcription</keyword>
<keyword evidence="2" id="KW-0805">Transcription regulation</keyword>
<gene>
    <name evidence="5" type="ORF">FHR82_005884</name>
</gene>
<comment type="similarity">
    <text evidence="1">Belongs to the LysR transcriptional regulatory family.</text>
</comment>
<keyword evidence="3 5" id="KW-0238">DNA-binding</keyword>
<dbReference type="GO" id="GO:0003677">
    <property type="term" value="F:DNA binding"/>
    <property type="evidence" value="ECO:0007669"/>
    <property type="project" value="UniProtKB-KW"/>
</dbReference>
<dbReference type="PANTHER" id="PTHR30346:SF0">
    <property type="entry name" value="HCA OPERON TRANSCRIPTIONAL ACTIVATOR HCAR"/>
    <property type="match status" value="1"/>
</dbReference>
<dbReference type="Proteomes" id="UP000520767">
    <property type="component" value="Unassembled WGS sequence"/>
</dbReference>
<evidence type="ECO:0000256" key="3">
    <source>
        <dbReference type="ARBA" id="ARBA00023125"/>
    </source>
</evidence>
<dbReference type="EMBL" id="JACHJQ010000006">
    <property type="protein sequence ID" value="MBB4909626.1"/>
    <property type="molecule type" value="Genomic_DNA"/>
</dbReference>
<evidence type="ECO:0000313" key="5">
    <source>
        <dbReference type="EMBL" id="MBB4909626.1"/>
    </source>
</evidence>
<dbReference type="AlphaFoldDB" id="A0A7W7QAL0"/>